<dbReference type="InParanoid" id="I7FKE5"/>
<protein>
    <recommendedName>
        <fullName evidence="3">Guanylate cyclase domain-containing protein</fullName>
    </recommendedName>
</protein>
<keyword evidence="2" id="KW-1185">Reference proteome</keyword>
<dbReference type="eggNOG" id="COG2114">
    <property type="taxonomic scope" value="Bacteria"/>
</dbReference>
<evidence type="ECO:0000313" key="1">
    <source>
        <dbReference type="EMBL" id="AFP20486.1"/>
    </source>
</evidence>
<dbReference type="EnsemblBacteria" id="AFP20486">
    <property type="protein sequence ID" value="AFP20486"/>
    <property type="gene ID" value="GSU3592"/>
</dbReference>
<gene>
    <name evidence="1" type="ordered locus">GSU3592</name>
</gene>
<sequence>MKYEDKFIAFVDVLGFKSMVEASESGLGMALPELMECLSKLGKQEDKEIFDRYGARTCPESRFIQKNLNFELTQISDCVIVSSEVSPAGVINLISHCWGAVIELLVRGIMCRGYITRGAIYHHKGQVIGSGYQKAYAKAGCGVGPS</sequence>
<dbReference type="KEGG" id="gsu:GSU3592"/>
<reference evidence="1 2" key="1">
    <citation type="journal article" date="2003" name="Science">
        <title>Genome of Geobacter sulfurreducens: metal reduction in subsurface environments.</title>
        <authorList>
            <person name="Methe B.A."/>
            <person name="Nelson K.E."/>
            <person name="Eisen J.A."/>
            <person name="Paulsen I.T."/>
            <person name="Nelson W."/>
            <person name="Heidelberg J.F."/>
            <person name="Wu D."/>
            <person name="Wu M."/>
            <person name="Ward N."/>
            <person name="Beanan M.J."/>
            <person name="Dodson R.J."/>
            <person name="Madupu R."/>
            <person name="Brinkac L.M."/>
            <person name="Daugherty S.C."/>
            <person name="DeBoy R.T."/>
            <person name="Durkin A.S."/>
            <person name="Gwinn M."/>
            <person name="Kolonay J.F."/>
            <person name="Sullivan S.A."/>
            <person name="Haft D.H."/>
            <person name="Selengut J."/>
            <person name="Davidsen T.M."/>
            <person name="Zafar N."/>
            <person name="White O."/>
            <person name="Tran B."/>
            <person name="Romero C."/>
            <person name="Forberger H.A."/>
            <person name="Weidman J."/>
            <person name="Khouri H."/>
            <person name="Feldblyum T.V."/>
            <person name="Utterback T.R."/>
            <person name="Van Aken S.E."/>
            <person name="Lovley D.R."/>
            <person name="Fraser C.M."/>
        </authorList>
    </citation>
    <scope>NUCLEOTIDE SEQUENCE [LARGE SCALE GENOMIC DNA]</scope>
    <source>
        <strain evidence="2">ATCC 51573 / DSM 12127 / PCA</strain>
    </source>
</reference>
<dbReference type="EMBL" id="AE017180">
    <property type="protein sequence ID" value="AFP20486.1"/>
    <property type="molecule type" value="Genomic_DNA"/>
</dbReference>
<dbReference type="Proteomes" id="UP000000577">
    <property type="component" value="Chromosome"/>
</dbReference>
<dbReference type="HOGENOM" id="CLU_1774758_0_0_7"/>
<dbReference type="RefSeq" id="WP_010943226.1">
    <property type="nucleotide sequence ID" value="NC_002939.5"/>
</dbReference>
<evidence type="ECO:0000313" key="2">
    <source>
        <dbReference type="Proteomes" id="UP000000577"/>
    </source>
</evidence>
<proteinExistence type="predicted"/>
<accession>I7FKE5</accession>
<dbReference type="AlphaFoldDB" id="I7FKE5"/>
<organism evidence="1 2">
    <name type="scientific">Geobacter sulfurreducens (strain ATCC 51573 / DSM 12127 / PCA)</name>
    <dbReference type="NCBI Taxonomy" id="243231"/>
    <lineage>
        <taxon>Bacteria</taxon>
        <taxon>Pseudomonadati</taxon>
        <taxon>Thermodesulfobacteriota</taxon>
        <taxon>Desulfuromonadia</taxon>
        <taxon>Geobacterales</taxon>
        <taxon>Geobacteraceae</taxon>
        <taxon>Geobacter</taxon>
    </lineage>
</organism>
<name>I7FKE5_GEOSL</name>
<dbReference type="OrthoDB" id="9181325at2"/>
<evidence type="ECO:0008006" key="3">
    <source>
        <dbReference type="Google" id="ProtNLM"/>
    </source>
</evidence>
<reference evidence="1 2" key="2">
    <citation type="journal article" date="2012" name="BMC Genomics">
        <title>Comparative genomic analysis of Geobacter sulfurreducens KN400, a strain with enhanced capacity for extracellular electron transfer and electricity production.</title>
        <authorList>
            <person name="Butler J.E."/>
            <person name="Young N.D."/>
            <person name="Aklujkar M."/>
            <person name="Lovley D.R."/>
        </authorList>
    </citation>
    <scope>NUCLEOTIDE SEQUENCE [LARGE SCALE GENOMIC DNA]</scope>
    <source>
        <strain evidence="2">ATCC 51573 / DSM 12127 / PCA</strain>
    </source>
</reference>